<keyword evidence="4 9" id="KW-0560">Oxidoreductase</keyword>
<dbReference type="HAMAP" id="MF_01838">
    <property type="entry name" value="FabV_reductase"/>
    <property type="match status" value="1"/>
</dbReference>
<dbReference type="Proteomes" id="UP001185012">
    <property type="component" value="Unassembled WGS sequence"/>
</dbReference>
<dbReference type="NCBIfam" id="NF043048">
    <property type="entry name" value="EnoyACPredFabV"/>
    <property type="match status" value="1"/>
</dbReference>
<evidence type="ECO:0000259" key="12">
    <source>
        <dbReference type="Pfam" id="PF12242"/>
    </source>
</evidence>
<protein>
    <recommendedName>
        <fullName evidence="9">Trans-2-enoyl-CoA reductase [NADH]</fullName>
        <shortName evidence="9">TER</shortName>
        <ecNumber evidence="9">1.3.1.44</ecNumber>
    </recommendedName>
</protein>
<comment type="catalytic activity">
    <reaction evidence="8 9">
        <text>a 2,3-saturated acyl-CoA + NAD(+) = a (2E)-enoyl-CoA + NADH + H(+)</text>
        <dbReference type="Rhea" id="RHEA:18177"/>
        <dbReference type="ChEBI" id="CHEBI:15378"/>
        <dbReference type="ChEBI" id="CHEBI:57540"/>
        <dbReference type="ChEBI" id="CHEBI:57945"/>
        <dbReference type="ChEBI" id="CHEBI:58856"/>
        <dbReference type="ChEBI" id="CHEBI:65111"/>
        <dbReference type="EC" id="1.3.1.44"/>
    </reaction>
</comment>
<reference evidence="13 14" key="1">
    <citation type="submission" date="2023-07" db="EMBL/GenBank/DDBJ databases">
        <title>Genomic Encyclopedia of Type Strains, Phase IV (KMG-IV): sequencing the most valuable type-strain genomes for metagenomic binning, comparative biology and taxonomic classification.</title>
        <authorList>
            <person name="Goeker M."/>
        </authorList>
    </citation>
    <scope>NUCLEOTIDE SEQUENCE [LARGE SCALE GENOMIC DNA]</scope>
    <source>
        <strain evidence="13 14">DSM 45903</strain>
    </source>
</reference>
<feature type="domain" description="Trans-2-enoyl-CoA reductase-like NAD(P)H binding" evidence="12">
    <location>
        <begin position="2"/>
        <end position="78"/>
    </location>
</feature>
<keyword evidence="2 9" id="KW-0444">Lipid biosynthesis</keyword>
<feature type="binding site" evidence="9">
    <location>
        <begin position="73"/>
        <end position="74"/>
    </location>
    <ligand>
        <name>NAD(+)</name>
        <dbReference type="ChEBI" id="CHEBI:57540"/>
    </ligand>
</feature>
<evidence type="ECO:0000256" key="9">
    <source>
        <dbReference type="HAMAP-Rule" id="MF_01838"/>
    </source>
</evidence>
<comment type="similarity">
    <text evidence="9">Belongs to the TER reductase family.</text>
</comment>
<evidence type="ECO:0000313" key="13">
    <source>
        <dbReference type="EMBL" id="MDR6224449.1"/>
    </source>
</evidence>
<gene>
    <name evidence="9" type="primary">fabV</name>
    <name evidence="13" type="ORF">JOE21_000437</name>
</gene>
<feature type="binding site" evidence="9">
    <location>
        <begin position="110"/>
        <end position="111"/>
    </location>
    <ligand>
        <name>NAD(+)</name>
        <dbReference type="ChEBI" id="CHEBI:57540"/>
    </ligand>
</feature>
<keyword evidence="3 9" id="KW-0276">Fatty acid metabolism</keyword>
<feature type="domain" description="Enoyl reductase FAD binding" evidence="10">
    <location>
        <begin position="322"/>
        <end position="385"/>
    </location>
</feature>
<proteinExistence type="inferred from homology"/>
<dbReference type="EMBL" id="JAVDQG010000001">
    <property type="protein sequence ID" value="MDR6224449.1"/>
    <property type="molecule type" value="Genomic_DNA"/>
</dbReference>
<comment type="pathway">
    <text evidence="9">Lipid metabolism; fatty acid biosynthesis.</text>
</comment>
<dbReference type="RefSeq" id="WP_309861803.1">
    <property type="nucleotide sequence ID" value="NZ_JAVDQG010000001.1"/>
</dbReference>
<sequence>MIVKPKFKGFICTTAHPAGCAQHVMEQIRHVKSQPSIDGPKRVLVIGSSTGYGLASRIVSAFGAKAATIGVCFERPASGKRTATAGWYNTAAFEQAAQEEGLYAKTMNGDAFSQEVKQQTLDLIRQDWGKVDLVVYSLASPKRVHPVTGETFSSVIKPVGKPFTNKTVDFHTGSVSEITIDPATEEEIRQTVAVMGGEDWKMWIDALRDADLLAPGATTIAYSYIGPGITHAVYREGTIGKAKDHLEATARELRDQLRDLGGRAYISVNKALVTQSSSAIPVVPLYMSLLFKIMKEQELHEGCIEQMQRLFAERLYAEETPVDDEGRIRMDDWEMKGEIQEAVTRLWQEVNTDNIDELSDLIGYRTDFFRLFGFQFDGIDYEQDVDTEVAIPSLTSDRG</sequence>
<feature type="binding site" evidence="9">
    <location>
        <position position="224"/>
    </location>
    <ligand>
        <name>substrate</name>
    </ligand>
</feature>
<feature type="binding site" evidence="9">
    <location>
        <position position="243"/>
    </location>
    <ligand>
        <name>NAD(+)</name>
        <dbReference type="ChEBI" id="CHEBI:57540"/>
    </ligand>
</feature>
<dbReference type="Pfam" id="PF12241">
    <property type="entry name" value="Enoyl_reductase"/>
    <property type="match status" value="1"/>
</dbReference>
<dbReference type="Pfam" id="PF07055">
    <property type="entry name" value="Eno-Rase_FAD_bd"/>
    <property type="match status" value="1"/>
</dbReference>
<evidence type="ECO:0000259" key="10">
    <source>
        <dbReference type="Pfam" id="PF07055"/>
    </source>
</evidence>
<accession>A0ABU1II50</accession>
<keyword evidence="5 9" id="KW-0520">NAD</keyword>
<evidence type="ECO:0000256" key="2">
    <source>
        <dbReference type="ARBA" id="ARBA00022516"/>
    </source>
</evidence>
<dbReference type="PANTHER" id="PTHR37480">
    <property type="entry name" value="ENOYL-[ACYL-CARRIER-PROTEIN] REDUCTASE [NADH]"/>
    <property type="match status" value="1"/>
</dbReference>
<keyword evidence="14" id="KW-1185">Reference proteome</keyword>
<feature type="binding site" evidence="9">
    <location>
        <begin position="47"/>
        <end position="52"/>
    </location>
    <ligand>
        <name>NAD(+)</name>
        <dbReference type="ChEBI" id="CHEBI:57540"/>
    </ligand>
</feature>
<evidence type="ECO:0000256" key="8">
    <source>
        <dbReference type="ARBA" id="ARBA00048302"/>
    </source>
</evidence>
<feature type="domain" description="Trans-2-enoyl-CoA reductase catalytic" evidence="11">
    <location>
        <begin position="81"/>
        <end position="316"/>
    </location>
</feature>
<comment type="function">
    <text evidence="9">Involved in the fatty acid synthesis (FAS II). Catalyzes the reduction of a carbon-carbon double bond in an enoyl moiety that is covalently linked to a coenzyme A (CoA).</text>
</comment>
<evidence type="ECO:0000256" key="3">
    <source>
        <dbReference type="ARBA" id="ARBA00022832"/>
    </source>
</evidence>
<dbReference type="GO" id="GO:0004318">
    <property type="term" value="F:enoyl-[acyl-carrier-protein] reductase (NADH) activity"/>
    <property type="evidence" value="ECO:0007669"/>
    <property type="project" value="UniProtKB-EC"/>
</dbReference>
<dbReference type="PANTHER" id="PTHR37480:SF1">
    <property type="entry name" value="ENOYL-[ACYL-CARRIER-PROTEIN] REDUCTASE [NADH]"/>
    <property type="match status" value="1"/>
</dbReference>
<evidence type="ECO:0000313" key="14">
    <source>
        <dbReference type="Proteomes" id="UP001185012"/>
    </source>
</evidence>
<feature type="binding site" evidence="9">
    <location>
        <begin position="272"/>
        <end position="274"/>
    </location>
    <ligand>
        <name>NAD(+)</name>
        <dbReference type="ChEBI" id="CHEBI:57540"/>
    </ligand>
</feature>
<evidence type="ECO:0000256" key="7">
    <source>
        <dbReference type="ARBA" id="ARBA00023160"/>
    </source>
</evidence>
<organism evidence="13 14">
    <name type="scientific">Desmospora profundinema</name>
    <dbReference type="NCBI Taxonomy" id="1571184"/>
    <lineage>
        <taxon>Bacteria</taxon>
        <taxon>Bacillati</taxon>
        <taxon>Bacillota</taxon>
        <taxon>Bacilli</taxon>
        <taxon>Bacillales</taxon>
        <taxon>Thermoactinomycetaceae</taxon>
        <taxon>Desmospora</taxon>
    </lineage>
</organism>
<evidence type="ECO:0000256" key="4">
    <source>
        <dbReference type="ARBA" id="ARBA00023002"/>
    </source>
</evidence>
<dbReference type="Gene3D" id="3.40.50.720">
    <property type="entry name" value="NAD(P)-binding Rossmann-like Domain"/>
    <property type="match status" value="1"/>
</dbReference>
<feature type="binding site" evidence="9">
    <location>
        <begin position="138"/>
        <end position="139"/>
    </location>
    <ligand>
        <name>NAD(+)</name>
        <dbReference type="ChEBI" id="CHEBI:57540"/>
    </ligand>
</feature>
<feature type="active site" description="Proton donor" evidence="9">
    <location>
        <position position="234"/>
    </location>
</feature>
<evidence type="ECO:0000256" key="1">
    <source>
        <dbReference type="ARBA" id="ARBA00011245"/>
    </source>
</evidence>
<dbReference type="InterPro" id="IPR024906">
    <property type="entry name" value="Eno_Rdtase_FAD-bd_dom"/>
</dbReference>
<name>A0ABU1II50_9BACL</name>
<keyword evidence="7 9" id="KW-0275">Fatty acid biosynthesis</keyword>
<dbReference type="InterPro" id="IPR050048">
    <property type="entry name" value="FabV-like_NADH_b"/>
</dbReference>
<dbReference type="NCBIfam" id="NF010177">
    <property type="entry name" value="PRK13656.1"/>
    <property type="match status" value="1"/>
</dbReference>
<comment type="subunit">
    <text evidence="1 9">Monomer.</text>
</comment>
<evidence type="ECO:0000256" key="5">
    <source>
        <dbReference type="ARBA" id="ARBA00023027"/>
    </source>
</evidence>
<comment type="caution">
    <text evidence="13">The sequence shown here is derived from an EMBL/GenBank/DDBJ whole genome shotgun (WGS) entry which is preliminary data.</text>
</comment>
<dbReference type="GO" id="GO:0050343">
    <property type="term" value="F:trans-2-enoyl-CoA reductase (NADH) activity"/>
    <property type="evidence" value="ECO:0007669"/>
    <property type="project" value="UniProtKB-EC"/>
</dbReference>
<dbReference type="EC" id="1.3.1.44" evidence="9"/>
<keyword evidence="6 9" id="KW-0443">Lipid metabolism</keyword>
<dbReference type="InterPro" id="IPR024910">
    <property type="entry name" value="Enoyl-CoA_Rdtase_cat_dom"/>
</dbReference>
<dbReference type="Pfam" id="PF12242">
    <property type="entry name" value="Eno-Rase_NADH_b"/>
    <property type="match status" value="1"/>
</dbReference>
<dbReference type="InterPro" id="IPR010758">
    <property type="entry name" value="Trans-2-enoyl-CoA_reductase"/>
</dbReference>
<evidence type="ECO:0000256" key="6">
    <source>
        <dbReference type="ARBA" id="ARBA00023098"/>
    </source>
</evidence>
<feature type="site" description="Plays an important role in discriminating NADH against NADPH" evidence="9">
    <location>
        <position position="74"/>
    </location>
</feature>
<evidence type="ECO:0000259" key="11">
    <source>
        <dbReference type="Pfam" id="PF12241"/>
    </source>
</evidence>